<accession>A0A1T1GW67</accession>
<dbReference type="RefSeq" id="WP_078190521.1">
    <property type="nucleotide sequence ID" value="NZ_JAMCOZ010000006.1"/>
</dbReference>
<dbReference type="AlphaFoldDB" id="A0A1T1GW67"/>
<feature type="domain" description="HTH tetR-type" evidence="5">
    <location>
        <begin position="17"/>
        <end position="77"/>
    </location>
</feature>
<keyword evidence="3" id="KW-0804">Transcription</keyword>
<keyword evidence="1" id="KW-0805">Transcription regulation</keyword>
<dbReference type="PRINTS" id="PR00455">
    <property type="entry name" value="HTHTETR"/>
</dbReference>
<feature type="DNA-binding region" description="H-T-H motif" evidence="4">
    <location>
        <begin position="40"/>
        <end position="59"/>
    </location>
</feature>
<keyword evidence="7" id="KW-1185">Reference proteome</keyword>
<dbReference type="InterPro" id="IPR036271">
    <property type="entry name" value="Tet_transcr_reg_TetR-rel_C_sf"/>
</dbReference>
<evidence type="ECO:0000256" key="3">
    <source>
        <dbReference type="ARBA" id="ARBA00023163"/>
    </source>
</evidence>
<name>A0A1T1GW67_9GAMM</name>
<evidence type="ECO:0000256" key="1">
    <source>
        <dbReference type="ARBA" id="ARBA00023015"/>
    </source>
</evidence>
<dbReference type="EMBL" id="MVKX01000006">
    <property type="protein sequence ID" value="OOV81844.1"/>
    <property type="molecule type" value="Genomic_DNA"/>
</dbReference>
<dbReference type="PANTHER" id="PTHR30055">
    <property type="entry name" value="HTH-TYPE TRANSCRIPTIONAL REGULATOR RUTR"/>
    <property type="match status" value="1"/>
</dbReference>
<dbReference type="SUPFAM" id="SSF48498">
    <property type="entry name" value="Tetracyclin repressor-like, C-terminal domain"/>
    <property type="match status" value="1"/>
</dbReference>
<gene>
    <name evidence="6" type="ORF">B1202_10380</name>
</gene>
<evidence type="ECO:0000256" key="2">
    <source>
        <dbReference type="ARBA" id="ARBA00023125"/>
    </source>
</evidence>
<reference evidence="6 7" key="1">
    <citation type="submission" date="2017-02" db="EMBL/GenBank/DDBJ databases">
        <title>Acinetobacter sp. ANC 4945, whole genome shotgun sequencing project.</title>
        <authorList>
            <person name="Radolfova-Krizova L."/>
            <person name="Al Atrouni A."/>
            <person name="Nemec A."/>
        </authorList>
    </citation>
    <scope>NUCLEOTIDE SEQUENCE [LARGE SCALE GENOMIC DNA]</scope>
    <source>
        <strain evidence="6 7">ANC 4945</strain>
    </source>
</reference>
<dbReference type="Gene3D" id="1.10.357.10">
    <property type="entry name" value="Tetracycline Repressor, domain 2"/>
    <property type="match status" value="1"/>
</dbReference>
<dbReference type="InterPro" id="IPR009057">
    <property type="entry name" value="Homeodomain-like_sf"/>
</dbReference>
<evidence type="ECO:0000256" key="4">
    <source>
        <dbReference type="PROSITE-ProRule" id="PRU00335"/>
    </source>
</evidence>
<proteinExistence type="predicted"/>
<dbReference type="InterPro" id="IPR001647">
    <property type="entry name" value="HTH_TetR"/>
</dbReference>
<dbReference type="Pfam" id="PF00440">
    <property type="entry name" value="TetR_N"/>
    <property type="match status" value="1"/>
</dbReference>
<dbReference type="PANTHER" id="PTHR30055:SF234">
    <property type="entry name" value="HTH-TYPE TRANSCRIPTIONAL REGULATOR BETI"/>
    <property type="match status" value="1"/>
</dbReference>
<dbReference type="GO" id="GO:0003700">
    <property type="term" value="F:DNA-binding transcription factor activity"/>
    <property type="evidence" value="ECO:0007669"/>
    <property type="project" value="TreeGrafter"/>
</dbReference>
<dbReference type="SUPFAM" id="SSF46689">
    <property type="entry name" value="Homeodomain-like"/>
    <property type="match status" value="1"/>
</dbReference>
<organism evidence="6 7">
    <name type="scientific">Acinetobacter amyesii</name>
    <dbReference type="NCBI Taxonomy" id="2942470"/>
    <lineage>
        <taxon>Bacteria</taxon>
        <taxon>Pseudomonadati</taxon>
        <taxon>Pseudomonadota</taxon>
        <taxon>Gammaproteobacteria</taxon>
        <taxon>Moraxellales</taxon>
        <taxon>Moraxellaceae</taxon>
        <taxon>Acinetobacter</taxon>
    </lineage>
</organism>
<dbReference type="GO" id="GO:0000976">
    <property type="term" value="F:transcription cis-regulatory region binding"/>
    <property type="evidence" value="ECO:0007669"/>
    <property type="project" value="TreeGrafter"/>
</dbReference>
<dbReference type="PROSITE" id="PS50977">
    <property type="entry name" value="HTH_TETR_2"/>
    <property type="match status" value="1"/>
</dbReference>
<dbReference type="Proteomes" id="UP000191160">
    <property type="component" value="Unassembled WGS sequence"/>
</dbReference>
<keyword evidence="2 4" id="KW-0238">DNA-binding</keyword>
<evidence type="ECO:0000313" key="7">
    <source>
        <dbReference type="Proteomes" id="UP000191160"/>
    </source>
</evidence>
<comment type="caution">
    <text evidence="6">The sequence shown here is derived from an EMBL/GenBank/DDBJ whole genome shotgun (WGS) entry which is preliminary data.</text>
</comment>
<evidence type="ECO:0000259" key="5">
    <source>
        <dbReference type="PROSITE" id="PS50977"/>
    </source>
</evidence>
<sequence>MSSNQALLQRIYSGRRAELKRQILGEALACFLEQGIETTTIEHVRDRAETSVGAIYHHFKNKDGLVAALYFAALQDQFAKRADALTQAQSLQEGIQAILCSYIDWVEAYPDFAGFLYAAGFSMRKETLQAELKQHNLQRNSALLDWLTAQPDWHLIEHLPKELMMSLVLGATENYCRAWLSHKVKTPPSHYKQQFTQAAWQTLCMDINPCSH</sequence>
<protein>
    <submittedName>
        <fullName evidence="6">TetR family transcriptional regulator</fullName>
    </submittedName>
</protein>
<evidence type="ECO:0000313" key="6">
    <source>
        <dbReference type="EMBL" id="OOV81844.1"/>
    </source>
</evidence>
<dbReference type="InterPro" id="IPR050109">
    <property type="entry name" value="HTH-type_TetR-like_transc_reg"/>
</dbReference>